<feature type="chain" id="PRO_5037150651" evidence="3">
    <location>
        <begin position="21"/>
        <end position="369"/>
    </location>
</feature>
<evidence type="ECO:0000256" key="1">
    <source>
        <dbReference type="PROSITE-ProRule" id="PRU00460"/>
    </source>
</evidence>
<dbReference type="AlphaFoldDB" id="A0A914RFH2"/>
<keyword evidence="5" id="KW-1185">Reference proteome</keyword>
<keyword evidence="1" id="KW-0424">Laminin EGF-like domain</keyword>
<keyword evidence="1" id="KW-1015">Disulfide bond</keyword>
<evidence type="ECO:0000313" key="6">
    <source>
        <dbReference type="WBParaSite" id="PEQ_0000524801-mRNA-1"/>
    </source>
</evidence>
<dbReference type="Proteomes" id="UP000887564">
    <property type="component" value="Unplaced"/>
</dbReference>
<sequence>MLVMKMTVIDSLLRLQNVLATIVAVHTVTTHPGNVCVIHLSMDPIAIDACPQCHQETGQCACMPGSTGSRCEACQHGYWNYGPFGCKKCDCEADLSLGTVCDAAADVLDRVEVATWLLSKISMFGVKSMSDGIEKDEQAINAAIGEIETLNRATGECTDLVTTLKKTIGNLLNELNYTMSVFEERINEKKRFRRSAAYTNRVRELEAEAARLSGMFGAARLEAENAVEAANAYKELLAVLKEAREFAQNASKNANEAKEFIVGQAANAKIAKKESGNLLRSASDARKVTVNEIALLRSSIEQKGGKLKQNIDEQKARIDALRGMFDDGEMEKADQSEIMSEETKERIDKVTSSINDIQPELDEFVNKTT</sequence>
<dbReference type="WBParaSite" id="PEQ_0000524801-mRNA-1">
    <property type="protein sequence ID" value="PEQ_0000524801-mRNA-1"/>
    <property type="gene ID" value="PEQ_0000524801"/>
</dbReference>
<dbReference type="PROSITE" id="PS01248">
    <property type="entry name" value="EGF_LAM_1"/>
    <property type="match status" value="1"/>
</dbReference>
<organism evidence="5 6">
    <name type="scientific">Parascaris equorum</name>
    <name type="common">Equine roundworm</name>
    <dbReference type="NCBI Taxonomy" id="6256"/>
    <lineage>
        <taxon>Eukaryota</taxon>
        <taxon>Metazoa</taxon>
        <taxon>Ecdysozoa</taxon>
        <taxon>Nematoda</taxon>
        <taxon>Chromadorea</taxon>
        <taxon>Rhabditida</taxon>
        <taxon>Spirurina</taxon>
        <taxon>Ascaridomorpha</taxon>
        <taxon>Ascaridoidea</taxon>
        <taxon>Ascarididae</taxon>
        <taxon>Parascaris</taxon>
    </lineage>
</organism>
<feature type="signal peptide" evidence="3">
    <location>
        <begin position="1"/>
        <end position="20"/>
    </location>
</feature>
<feature type="domain" description="Laminin EGF-like" evidence="4">
    <location>
        <begin position="50"/>
        <end position="88"/>
    </location>
</feature>
<dbReference type="CDD" id="cd00055">
    <property type="entry name" value="EGF_Lam"/>
    <property type="match status" value="1"/>
</dbReference>
<dbReference type="InterPro" id="IPR002049">
    <property type="entry name" value="LE_dom"/>
</dbReference>
<evidence type="ECO:0000256" key="2">
    <source>
        <dbReference type="SAM" id="Coils"/>
    </source>
</evidence>
<name>A0A914RFH2_PAREQ</name>
<dbReference type="PROSITE" id="PS50027">
    <property type="entry name" value="EGF_LAM_2"/>
    <property type="match status" value="1"/>
</dbReference>
<dbReference type="Pfam" id="PF00053">
    <property type="entry name" value="EGF_laminin"/>
    <property type="match status" value="1"/>
</dbReference>
<keyword evidence="3" id="KW-0732">Signal</keyword>
<proteinExistence type="predicted"/>
<reference evidence="6" key="1">
    <citation type="submission" date="2022-11" db="UniProtKB">
        <authorList>
            <consortium name="WormBaseParasite"/>
        </authorList>
    </citation>
    <scope>IDENTIFICATION</scope>
</reference>
<protein>
    <submittedName>
        <fullName evidence="6">Laminin EGF-like domain-containing protein</fullName>
    </submittedName>
</protein>
<accession>A0A914RFH2</accession>
<keyword evidence="2" id="KW-0175">Coiled coil</keyword>
<evidence type="ECO:0000256" key="3">
    <source>
        <dbReference type="SAM" id="SignalP"/>
    </source>
</evidence>
<feature type="disulfide bond" evidence="1">
    <location>
        <begin position="62"/>
        <end position="71"/>
    </location>
</feature>
<comment type="caution">
    <text evidence="1">Lacks conserved residue(s) required for the propagation of feature annotation.</text>
</comment>
<evidence type="ECO:0000259" key="4">
    <source>
        <dbReference type="PROSITE" id="PS50027"/>
    </source>
</evidence>
<dbReference type="SMART" id="SM00180">
    <property type="entry name" value="EGF_Lam"/>
    <property type="match status" value="1"/>
</dbReference>
<dbReference type="SUPFAM" id="SSF57196">
    <property type="entry name" value="EGF/Laminin"/>
    <property type="match status" value="1"/>
</dbReference>
<feature type="coiled-coil region" evidence="2">
    <location>
        <begin position="195"/>
        <end position="257"/>
    </location>
</feature>
<evidence type="ECO:0000313" key="5">
    <source>
        <dbReference type="Proteomes" id="UP000887564"/>
    </source>
</evidence>
<dbReference type="Gene3D" id="2.10.25.10">
    <property type="entry name" value="Laminin"/>
    <property type="match status" value="1"/>
</dbReference>